<dbReference type="Proteomes" id="UP000094527">
    <property type="component" value="Unassembled WGS sequence"/>
</dbReference>
<reference evidence="2 3" key="1">
    <citation type="journal article" date="2016" name="Genome Biol. Evol.">
        <title>Gene Family Evolution Reflects Adaptation to Soil Environmental Stressors in the Genome of the Collembolan Orchesella cincta.</title>
        <authorList>
            <person name="Faddeeva-Vakhrusheva A."/>
            <person name="Derks M.F."/>
            <person name="Anvar S.Y."/>
            <person name="Agamennone V."/>
            <person name="Suring W."/>
            <person name="Smit S."/>
            <person name="van Straalen N.M."/>
            <person name="Roelofs D."/>
        </authorList>
    </citation>
    <scope>NUCLEOTIDE SEQUENCE [LARGE SCALE GENOMIC DNA]</scope>
    <source>
        <tissue evidence="2">Mixed pool</tissue>
    </source>
</reference>
<dbReference type="PANTHER" id="PTHR24413">
    <property type="entry name" value="SPECKLE-TYPE POZ PROTEIN"/>
    <property type="match status" value="1"/>
</dbReference>
<dbReference type="CDD" id="cd18186">
    <property type="entry name" value="BTB_POZ_ZBTB_KLHL-like"/>
    <property type="match status" value="1"/>
</dbReference>
<dbReference type="Pfam" id="PF00651">
    <property type="entry name" value="BTB"/>
    <property type="match status" value="1"/>
</dbReference>
<protein>
    <submittedName>
        <fullName evidence="2">TD and POZ domain-containing protein 2</fullName>
    </submittedName>
</protein>
<dbReference type="EMBL" id="LJIJ01003299">
    <property type="protein sequence ID" value="ODM88701.1"/>
    <property type="molecule type" value="Genomic_DNA"/>
</dbReference>
<feature type="domain" description="BTB" evidence="1">
    <location>
        <begin position="221"/>
        <end position="290"/>
    </location>
</feature>
<dbReference type="OrthoDB" id="6359943at2759"/>
<evidence type="ECO:0000313" key="2">
    <source>
        <dbReference type="EMBL" id="ODM88701.1"/>
    </source>
</evidence>
<dbReference type="Gene3D" id="3.30.710.10">
    <property type="entry name" value="Potassium Channel Kv1.1, Chain A"/>
    <property type="match status" value="1"/>
</dbReference>
<dbReference type="InterPro" id="IPR011333">
    <property type="entry name" value="SKP1/BTB/POZ_sf"/>
</dbReference>
<dbReference type="AlphaFoldDB" id="A0A1D2M6Z8"/>
<dbReference type="SMART" id="SM00225">
    <property type="entry name" value="BTB"/>
    <property type="match status" value="1"/>
</dbReference>
<accession>A0A1D2M6Z8</accession>
<comment type="caution">
    <text evidence="2">The sequence shown here is derived from an EMBL/GenBank/DDBJ whole genome shotgun (WGS) entry which is preliminary data.</text>
</comment>
<keyword evidence="3" id="KW-1185">Reference proteome</keyword>
<gene>
    <name evidence="2" type="ORF">Ocin01_17981</name>
</gene>
<dbReference type="STRING" id="48709.A0A1D2M6Z8"/>
<dbReference type="SUPFAM" id="SSF54695">
    <property type="entry name" value="POZ domain"/>
    <property type="match status" value="1"/>
</dbReference>
<evidence type="ECO:0000313" key="3">
    <source>
        <dbReference type="Proteomes" id="UP000094527"/>
    </source>
</evidence>
<name>A0A1D2M6Z8_ORCCI</name>
<sequence>METSTTTVKIEPISVARGKMKMSVIPDTAVPIHRTVRNMLQHNEYKYVWSLELDGAIGNLKPSILRSPIFELIPNKISPLFKDNQWYFEFGLNPCDDDVSLFLCSKGVDFSCNKANHFNLCFEVGLYNEQGNEFIVAKASGVEQINGDTNGLGWKNLCSYKCIKNAPSLHLRATIWTLGELKEEGSDLLPKKEFSLTPDSLRHSIVNDIASLWHEKRSEWTDMVIHVGYKSFPVHRAILAARSRFFHELFKKHRDEDPCSENSIRLDGVDLECMERILEYIYTGHIGTSETQKLTDLLELADKLQVSSCKTECFHRLSERLTLQNALSLAVMSYKSNVCTELKNRVKKFCLLHKDDLIRSKSFERLMEKSPFQLMCVFGSECFSENCQNARSSNVETKGLR</sequence>
<dbReference type="InterPro" id="IPR000210">
    <property type="entry name" value="BTB/POZ_dom"/>
</dbReference>
<evidence type="ECO:0000259" key="1">
    <source>
        <dbReference type="PROSITE" id="PS50097"/>
    </source>
</evidence>
<dbReference type="PROSITE" id="PS50097">
    <property type="entry name" value="BTB"/>
    <property type="match status" value="1"/>
</dbReference>
<proteinExistence type="predicted"/>
<organism evidence="2 3">
    <name type="scientific">Orchesella cincta</name>
    <name type="common">Springtail</name>
    <name type="synonym">Podura cincta</name>
    <dbReference type="NCBI Taxonomy" id="48709"/>
    <lineage>
        <taxon>Eukaryota</taxon>
        <taxon>Metazoa</taxon>
        <taxon>Ecdysozoa</taxon>
        <taxon>Arthropoda</taxon>
        <taxon>Hexapoda</taxon>
        <taxon>Collembola</taxon>
        <taxon>Entomobryomorpha</taxon>
        <taxon>Entomobryoidea</taxon>
        <taxon>Orchesellidae</taxon>
        <taxon>Orchesellinae</taxon>
        <taxon>Orchesella</taxon>
    </lineage>
</organism>